<sequence>MIHNTIGREVIEELFGFGFAEEGVNAVLLWPNGIDKTMILRNLAHQAALRGPHRLIHHRQRYGSLRIPT</sequence>
<dbReference type="EMBL" id="CP089984">
    <property type="protein sequence ID" value="WXB11868.1"/>
    <property type="molecule type" value="Genomic_DNA"/>
</dbReference>
<reference evidence="1 2" key="1">
    <citation type="submission" date="2021-12" db="EMBL/GenBank/DDBJ databases">
        <title>Discovery of the Pendulisporaceae a myxobacterial family with distinct sporulation behavior and unique specialized metabolism.</title>
        <authorList>
            <person name="Garcia R."/>
            <person name="Popoff A."/>
            <person name="Bader C.D."/>
            <person name="Loehr J."/>
            <person name="Walesch S."/>
            <person name="Walt C."/>
            <person name="Boldt J."/>
            <person name="Bunk B."/>
            <person name="Haeckl F.J.F.P.J."/>
            <person name="Gunesch A.P."/>
            <person name="Birkelbach J."/>
            <person name="Nuebel U."/>
            <person name="Pietschmann T."/>
            <person name="Bach T."/>
            <person name="Mueller R."/>
        </authorList>
    </citation>
    <scope>NUCLEOTIDE SEQUENCE [LARGE SCALE GENOMIC DNA]</scope>
    <source>
        <strain evidence="1 2">MSr11954</strain>
    </source>
</reference>
<protein>
    <submittedName>
        <fullName evidence="1">Uncharacterized protein</fullName>
    </submittedName>
</protein>
<dbReference type="Proteomes" id="UP001370348">
    <property type="component" value="Chromosome"/>
</dbReference>
<accession>A0ABZ2LLR7</accession>
<dbReference type="RefSeq" id="WP_394821483.1">
    <property type="nucleotide sequence ID" value="NZ_CP089984.1"/>
</dbReference>
<evidence type="ECO:0000313" key="1">
    <source>
        <dbReference type="EMBL" id="WXB11868.1"/>
    </source>
</evidence>
<gene>
    <name evidence="1" type="ORF">LZC94_28925</name>
</gene>
<evidence type="ECO:0000313" key="2">
    <source>
        <dbReference type="Proteomes" id="UP001370348"/>
    </source>
</evidence>
<keyword evidence="2" id="KW-1185">Reference proteome</keyword>
<organism evidence="1 2">
    <name type="scientific">Pendulispora albinea</name>
    <dbReference type="NCBI Taxonomy" id="2741071"/>
    <lineage>
        <taxon>Bacteria</taxon>
        <taxon>Pseudomonadati</taxon>
        <taxon>Myxococcota</taxon>
        <taxon>Myxococcia</taxon>
        <taxon>Myxococcales</taxon>
        <taxon>Sorangiineae</taxon>
        <taxon>Pendulisporaceae</taxon>
        <taxon>Pendulispora</taxon>
    </lineage>
</organism>
<name>A0ABZ2LLR7_9BACT</name>
<proteinExistence type="predicted"/>